<keyword evidence="4 7" id="KW-0812">Transmembrane</keyword>
<dbReference type="InterPro" id="IPR000515">
    <property type="entry name" value="MetI-like"/>
</dbReference>
<dbReference type="STRING" id="630515.SAMN04489812_1315"/>
<accession>A0A1H1QM18</accession>
<dbReference type="Proteomes" id="UP000199103">
    <property type="component" value="Chromosome I"/>
</dbReference>
<dbReference type="InterPro" id="IPR035906">
    <property type="entry name" value="MetI-like_sf"/>
</dbReference>
<feature type="transmembrane region" description="Helical" evidence="7">
    <location>
        <begin position="32"/>
        <end position="56"/>
    </location>
</feature>
<evidence type="ECO:0000256" key="4">
    <source>
        <dbReference type="ARBA" id="ARBA00022692"/>
    </source>
</evidence>
<dbReference type="PROSITE" id="PS50928">
    <property type="entry name" value="ABC_TM1"/>
    <property type="match status" value="1"/>
</dbReference>
<keyword evidence="9" id="KW-0762">Sugar transport</keyword>
<feature type="domain" description="ABC transmembrane type-1" evidence="8">
    <location>
        <begin position="89"/>
        <end position="312"/>
    </location>
</feature>
<feature type="transmembrane region" description="Helical" evidence="7">
    <location>
        <begin position="291"/>
        <end position="316"/>
    </location>
</feature>
<dbReference type="EMBL" id="LT629772">
    <property type="protein sequence ID" value="SDS24498.1"/>
    <property type="molecule type" value="Genomic_DNA"/>
</dbReference>
<organism evidence="9 10">
    <name type="scientific">Microlunatus soli</name>
    <dbReference type="NCBI Taxonomy" id="630515"/>
    <lineage>
        <taxon>Bacteria</taxon>
        <taxon>Bacillati</taxon>
        <taxon>Actinomycetota</taxon>
        <taxon>Actinomycetes</taxon>
        <taxon>Propionibacteriales</taxon>
        <taxon>Propionibacteriaceae</taxon>
        <taxon>Microlunatus</taxon>
    </lineage>
</organism>
<dbReference type="RefSeq" id="WP_091521716.1">
    <property type="nucleotide sequence ID" value="NZ_LT629772.1"/>
</dbReference>
<evidence type="ECO:0000256" key="6">
    <source>
        <dbReference type="ARBA" id="ARBA00023136"/>
    </source>
</evidence>
<keyword evidence="3" id="KW-1003">Cell membrane</keyword>
<sequence>MTSTLSQLAARGSVSPQRDGLGRRVWSARQTYLLILPGVVLTAMFSVYPLVMSWYYSALDWDGFSADKYFVGFANFAELARDPFFWRAFGRSILFTVVATPIELLLGLLIAMVLNDRSLRLRSVYRAVIFIPVVTTTAIVSIVMSFLFSAFNSPPNQVLMGLGIIDRPIDFLGDPRIVLWTAIGIFVWKWVGQPMIYWLAGLQTVPNELAEAAQVDGAGPFRRFRYITLPILKPFAIIITLIVTAGNLQVFAFFQTLTGGGPYFASELMELFIYRMAFGTSDAGATSIQRLGYASAAGVLFGLALMVFGISQALMLRKIRQGQR</sequence>
<dbReference type="GO" id="GO:0055085">
    <property type="term" value="P:transmembrane transport"/>
    <property type="evidence" value="ECO:0007669"/>
    <property type="project" value="InterPro"/>
</dbReference>
<evidence type="ECO:0000313" key="10">
    <source>
        <dbReference type="Proteomes" id="UP000199103"/>
    </source>
</evidence>
<keyword evidence="2 7" id="KW-0813">Transport</keyword>
<dbReference type="PANTHER" id="PTHR30193:SF37">
    <property type="entry name" value="INNER MEMBRANE ABC TRANSPORTER PERMEASE PROTEIN YCJO"/>
    <property type="match status" value="1"/>
</dbReference>
<evidence type="ECO:0000259" key="8">
    <source>
        <dbReference type="PROSITE" id="PS50928"/>
    </source>
</evidence>
<feature type="transmembrane region" description="Helical" evidence="7">
    <location>
        <begin position="177"/>
        <end position="200"/>
    </location>
</feature>
<gene>
    <name evidence="9" type="ORF">SAMN04489812_1315</name>
</gene>
<feature type="transmembrane region" description="Helical" evidence="7">
    <location>
        <begin position="127"/>
        <end position="151"/>
    </location>
</feature>
<dbReference type="SUPFAM" id="SSF161098">
    <property type="entry name" value="MetI-like"/>
    <property type="match status" value="1"/>
</dbReference>
<evidence type="ECO:0000256" key="3">
    <source>
        <dbReference type="ARBA" id="ARBA00022475"/>
    </source>
</evidence>
<keyword evidence="10" id="KW-1185">Reference proteome</keyword>
<evidence type="ECO:0000256" key="1">
    <source>
        <dbReference type="ARBA" id="ARBA00004651"/>
    </source>
</evidence>
<name>A0A1H1QM18_9ACTN</name>
<dbReference type="OrthoDB" id="9805974at2"/>
<evidence type="ECO:0000256" key="5">
    <source>
        <dbReference type="ARBA" id="ARBA00022989"/>
    </source>
</evidence>
<dbReference type="PANTHER" id="PTHR30193">
    <property type="entry name" value="ABC TRANSPORTER PERMEASE PROTEIN"/>
    <property type="match status" value="1"/>
</dbReference>
<keyword evidence="6 7" id="KW-0472">Membrane</keyword>
<comment type="similarity">
    <text evidence="7">Belongs to the binding-protein-dependent transport system permease family.</text>
</comment>
<evidence type="ECO:0000313" key="9">
    <source>
        <dbReference type="EMBL" id="SDS24498.1"/>
    </source>
</evidence>
<proteinExistence type="inferred from homology"/>
<evidence type="ECO:0000256" key="2">
    <source>
        <dbReference type="ARBA" id="ARBA00022448"/>
    </source>
</evidence>
<dbReference type="InterPro" id="IPR051393">
    <property type="entry name" value="ABC_transporter_permease"/>
</dbReference>
<dbReference type="CDD" id="cd06261">
    <property type="entry name" value="TM_PBP2"/>
    <property type="match status" value="1"/>
</dbReference>
<dbReference type="Pfam" id="PF00528">
    <property type="entry name" value="BPD_transp_1"/>
    <property type="match status" value="1"/>
</dbReference>
<dbReference type="GO" id="GO:0005886">
    <property type="term" value="C:plasma membrane"/>
    <property type="evidence" value="ECO:0007669"/>
    <property type="project" value="UniProtKB-SubCell"/>
</dbReference>
<feature type="transmembrane region" description="Helical" evidence="7">
    <location>
        <begin position="231"/>
        <end position="254"/>
    </location>
</feature>
<dbReference type="AlphaFoldDB" id="A0A1H1QM18"/>
<dbReference type="Gene3D" id="1.10.3720.10">
    <property type="entry name" value="MetI-like"/>
    <property type="match status" value="1"/>
</dbReference>
<protein>
    <submittedName>
        <fullName evidence="9">Multiple sugar transport system permease protein</fullName>
    </submittedName>
</protein>
<reference evidence="9 10" key="1">
    <citation type="submission" date="2016-10" db="EMBL/GenBank/DDBJ databases">
        <authorList>
            <person name="de Groot N.N."/>
        </authorList>
    </citation>
    <scope>NUCLEOTIDE SEQUENCE [LARGE SCALE GENOMIC DNA]</scope>
    <source>
        <strain evidence="9 10">DSM 21800</strain>
    </source>
</reference>
<comment type="subcellular location">
    <subcellularLocation>
        <location evidence="1 7">Cell membrane</location>
        <topology evidence="1 7">Multi-pass membrane protein</topology>
    </subcellularLocation>
</comment>
<evidence type="ECO:0000256" key="7">
    <source>
        <dbReference type="RuleBase" id="RU363032"/>
    </source>
</evidence>
<keyword evidence="5 7" id="KW-1133">Transmembrane helix</keyword>
<feature type="transmembrane region" description="Helical" evidence="7">
    <location>
        <begin position="93"/>
        <end position="115"/>
    </location>
</feature>